<dbReference type="EMBL" id="JADIKM010000004">
    <property type="protein sequence ID" value="MFK2905304.1"/>
    <property type="molecule type" value="Genomic_DNA"/>
</dbReference>
<comment type="caution">
    <text evidence="2">The sequence shown here is derived from an EMBL/GenBank/DDBJ whole genome shotgun (WGS) entry which is preliminary data.</text>
</comment>
<dbReference type="RefSeq" id="WP_404634682.1">
    <property type="nucleotide sequence ID" value="NZ_JADIKM010000004.1"/>
</dbReference>
<keyword evidence="1" id="KW-0732">Signal</keyword>
<gene>
    <name evidence="2" type="ORF">ISP17_15180</name>
</gene>
<dbReference type="Proteomes" id="UP001620460">
    <property type="component" value="Unassembled WGS sequence"/>
</dbReference>
<sequence>MYAAIPKAPLALLIGLLMLSGAAQAADKKTPSDAALIKSAMRAAPAHVSKNATIVVAGADGTMRTLREGTNGFTCMPDSPATPGPDPMCMDKNALAWAQAWMAHQPPPAGKLGLMYMLEGGTDASNTDPFATKPDAANHWIKTGPHIMIVGADPEFYADYPKGAAPDTGAPYVMWADTPYEHLMAPIK</sequence>
<accession>A0ABW8JXZ1</accession>
<evidence type="ECO:0000313" key="3">
    <source>
        <dbReference type="Proteomes" id="UP001620460"/>
    </source>
</evidence>
<feature type="signal peptide" evidence="1">
    <location>
        <begin position="1"/>
        <end position="25"/>
    </location>
</feature>
<reference evidence="2 3" key="1">
    <citation type="submission" date="2020-10" db="EMBL/GenBank/DDBJ databases">
        <title>Phylogeny of dyella-like bacteria.</title>
        <authorList>
            <person name="Fu J."/>
        </authorList>
    </citation>
    <scope>NUCLEOTIDE SEQUENCE [LARGE SCALE GENOMIC DNA]</scope>
    <source>
        <strain evidence="2 3">Gsoil3046</strain>
    </source>
</reference>
<protein>
    <submittedName>
        <fullName evidence="2">Uncharacterized protein</fullName>
    </submittedName>
</protein>
<name>A0ABW8JXZ1_9GAMM</name>
<evidence type="ECO:0000313" key="2">
    <source>
        <dbReference type="EMBL" id="MFK2905304.1"/>
    </source>
</evidence>
<evidence type="ECO:0000256" key="1">
    <source>
        <dbReference type="SAM" id="SignalP"/>
    </source>
</evidence>
<keyword evidence="3" id="KW-1185">Reference proteome</keyword>
<organism evidence="2 3">
    <name type="scientific">Dyella ginsengisoli</name>
    <dbReference type="NCBI Taxonomy" id="363848"/>
    <lineage>
        <taxon>Bacteria</taxon>
        <taxon>Pseudomonadati</taxon>
        <taxon>Pseudomonadota</taxon>
        <taxon>Gammaproteobacteria</taxon>
        <taxon>Lysobacterales</taxon>
        <taxon>Rhodanobacteraceae</taxon>
        <taxon>Dyella</taxon>
    </lineage>
</organism>
<proteinExistence type="predicted"/>
<feature type="chain" id="PRO_5045616980" evidence="1">
    <location>
        <begin position="26"/>
        <end position="188"/>
    </location>
</feature>